<sequence>MATTALVSYSVSTNTTRSPRTPRNKRRNWRRIIARSKNLSPPILQPQQFSPLCRQPYEYLVPVYEPISFLRANHCASFQYQTPQQQQQQQILTSSASLILPDVITDCNLSSVRRTLQFDNTPSEFTSSCKQIAHALRLVADQVDRKYCQEEIFNNGLTKMSIRIVIRLPHIRTYINALWSRFYLQSFINLLFGSKSF</sequence>
<reference evidence="2" key="1">
    <citation type="submission" date="2021-02" db="EMBL/GenBank/DDBJ databases">
        <authorList>
            <person name="Nowell W R."/>
        </authorList>
    </citation>
    <scope>NUCLEOTIDE SEQUENCE</scope>
</reference>
<gene>
    <name evidence="2" type="ORF">GPM918_LOCUS8470</name>
    <name evidence="3" type="ORF">OVA965_LOCUS19326</name>
    <name evidence="4" type="ORF">SRO942_LOCUS8470</name>
    <name evidence="5" type="ORF">TMI583_LOCUS19341</name>
</gene>
<dbReference type="EMBL" id="CAJOBA010009940">
    <property type="protein sequence ID" value="CAF3863088.1"/>
    <property type="molecule type" value="Genomic_DNA"/>
</dbReference>
<dbReference type="Proteomes" id="UP000677228">
    <property type="component" value="Unassembled WGS sequence"/>
</dbReference>
<name>A0A813ZFP0_9BILA</name>
<evidence type="ECO:0000256" key="1">
    <source>
        <dbReference type="SAM" id="MobiDB-lite"/>
    </source>
</evidence>
<dbReference type="AlphaFoldDB" id="A0A813ZFP0"/>
<comment type="caution">
    <text evidence="2">The sequence shown here is derived from an EMBL/GenBank/DDBJ whole genome shotgun (WGS) entry which is preliminary data.</text>
</comment>
<feature type="region of interest" description="Disordered" evidence="1">
    <location>
        <begin position="1"/>
        <end position="27"/>
    </location>
</feature>
<dbReference type="EMBL" id="CAJNOK010009919">
    <property type="protein sequence ID" value="CAF1101724.1"/>
    <property type="molecule type" value="Genomic_DNA"/>
</dbReference>
<organism evidence="2 6">
    <name type="scientific">Didymodactylos carnosus</name>
    <dbReference type="NCBI Taxonomy" id="1234261"/>
    <lineage>
        <taxon>Eukaryota</taxon>
        <taxon>Metazoa</taxon>
        <taxon>Spiralia</taxon>
        <taxon>Gnathifera</taxon>
        <taxon>Rotifera</taxon>
        <taxon>Eurotatoria</taxon>
        <taxon>Bdelloidea</taxon>
        <taxon>Philodinida</taxon>
        <taxon>Philodinidae</taxon>
        <taxon>Didymodactylos</taxon>
    </lineage>
</organism>
<evidence type="ECO:0000313" key="4">
    <source>
        <dbReference type="EMBL" id="CAF3680780.1"/>
    </source>
</evidence>
<dbReference type="EMBL" id="CAJOBC010001476">
    <property type="protein sequence ID" value="CAF3680780.1"/>
    <property type="molecule type" value="Genomic_DNA"/>
</dbReference>
<feature type="compositionally biased region" description="Polar residues" evidence="1">
    <location>
        <begin position="1"/>
        <end position="11"/>
    </location>
</feature>
<evidence type="ECO:0000313" key="5">
    <source>
        <dbReference type="EMBL" id="CAF3863088.1"/>
    </source>
</evidence>
<proteinExistence type="predicted"/>
<accession>A0A813ZFP0</accession>
<dbReference type="EMBL" id="CAJNOQ010001476">
    <property type="protein sequence ID" value="CAF0897803.1"/>
    <property type="molecule type" value="Genomic_DNA"/>
</dbReference>
<evidence type="ECO:0000313" key="3">
    <source>
        <dbReference type="EMBL" id="CAF1101724.1"/>
    </source>
</evidence>
<evidence type="ECO:0000313" key="6">
    <source>
        <dbReference type="Proteomes" id="UP000663829"/>
    </source>
</evidence>
<dbReference type="Proteomes" id="UP000682733">
    <property type="component" value="Unassembled WGS sequence"/>
</dbReference>
<keyword evidence="6" id="KW-1185">Reference proteome</keyword>
<dbReference type="Proteomes" id="UP000663829">
    <property type="component" value="Unassembled WGS sequence"/>
</dbReference>
<evidence type="ECO:0000313" key="2">
    <source>
        <dbReference type="EMBL" id="CAF0897803.1"/>
    </source>
</evidence>
<protein>
    <submittedName>
        <fullName evidence="2">Uncharacterized protein</fullName>
    </submittedName>
</protein>
<dbReference type="Proteomes" id="UP000681722">
    <property type="component" value="Unassembled WGS sequence"/>
</dbReference>
<dbReference type="OrthoDB" id="10019548at2759"/>